<evidence type="ECO:0000256" key="3">
    <source>
        <dbReference type="ARBA" id="ARBA00022884"/>
    </source>
</evidence>
<proteinExistence type="inferred from homology"/>
<evidence type="ECO:0000256" key="5">
    <source>
        <dbReference type="ARBA" id="ARBA00023274"/>
    </source>
</evidence>
<comment type="caution">
    <text evidence="10">The sequence shown here is derived from an EMBL/GenBank/DDBJ whole genome shotgun (WGS) entry which is preliminary data.</text>
</comment>
<dbReference type="Pfam" id="PF03719">
    <property type="entry name" value="Ribosomal_S5_C"/>
    <property type="match status" value="1"/>
</dbReference>
<reference evidence="10" key="1">
    <citation type="journal article" date="2020" name="mSystems">
        <title>Genome- and Community-Level Interaction Insights into Carbon Utilization and Element Cycling Functions of Hydrothermarchaeota in Hydrothermal Sediment.</title>
        <authorList>
            <person name="Zhou Z."/>
            <person name="Liu Y."/>
            <person name="Xu W."/>
            <person name="Pan J."/>
            <person name="Luo Z.H."/>
            <person name="Li M."/>
        </authorList>
    </citation>
    <scope>NUCLEOTIDE SEQUENCE [LARGE SCALE GENOMIC DNA]</scope>
    <source>
        <strain evidence="10">SpSt-488</strain>
    </source>
</reference>
<dbReference type="InterPro" id="IPR000851">
    <property type="entry name" value="Ribosomal_uS5"/>
</dbReference>
<keyword evidence="2 7" id="KW-0699">rRNA-binding</keyword>
<evidence type="ECO:0000256" key="4">
    <source>
        <dbReference type="ARBA" id="ARBA00022980"/>
    </source>
</evidence>
<evidence type="ECO:0000256" key="2">
    <source>
        <dbReference type="ARBA" id="ARBA00022730"/>
    </source>
</evidence>
<gene>
    <name evidence="7" type="primary">rpsE</name>
    <name evidence="10" type="ORF">ENS41_08605</name>
</gene>
<dbReference type="Gene3D" id="3.30.160.20">
    <property type="match status" value="1"/>
</dbReference>
<comment type="domain">
    <text evidence="7">The N-terminal domain interacts with the head of the 30S subunit; the C-terminal domain interacts with the body and contacts protein S4. The interaction surface between S4 and S5 is involved in control of translational fidelity.</text>
</comment>
<dbReference type="AlphaFoldDB" id="A0A7C4CC20"/>
<organism evidence="10">
    <name type="scientific">candidate division WOR-3 bacterium</name>
    <dbReference type="NCBI Taxonomy" id="2052148"/>
    <lineage>
        <taxon>Bacteria</taxon>
        <taxon>Bacteria division WOR-3</taxon>
    </lineage>
</organism>
<dbReference type="GO" id="GO:0006412">
    <property type="term" value="P:translation"/>
    <property type="evidence" value="ECO:0007669"/>
    <property type="project" value="UniProtKB-UniRule"/>
</dbReference>
<dbReference type="Pfam" id="PF00333">
    <property type="entry name" value="Ribosomal_S5"/>
    <property type="match status" value="1"/>
</dbReference>
<evidence type="ECO:0000256" key="6">
    <source>
        <dbReference type="ARBA" id="ARBA00035255"/>
    </source>
</evidence>
<evidence type="ECO:0000256" key="7">
    <source>
        <dbReference type="HAMAP-Rule" id="MF_01307"/>
    </source>
</evidence>
<dbReference type="HAMAP" id="MF_01307_B">
    <property type="entry name" value="Ribosomal_uS5_B"/>
    <property type="match status" value="1"/>
</dbReference>
<feature type="domain" description="S5 DRBM" evidence="9">
    <location>
        <begin position="19"/>
        <end position="82"/>
    </location>
</feature>
<dbReference type="PANTHER" id="PTHR48277">
    <property type="entry name" value="MITOCHONDRIAL RIBOSOMAL PROTEIN S5"/>
    <property type="match status" value="1"/>
</dbReference>
<dbReference type="GO" id="GO:0015935">
    <property type="term" value="C:small ribosomal subunit"/>
    <property type="evidence" value="ECO:0007669"/>
    <property type="project" value="InterPro"/>
</dbReference>
<dbReference type="PANTHER" id="PTHR48277:SF1">
    <property type="entry name" value="MITOCHONDRIAL RIBOSOMAL PROTEIN S5"/>
    <property type="match status" value="1"/>
</dbReference>
<dbReference type="FunFam" id="3.30.230.10:FF:000002">
    <property type="entry name" value="30S ribosomal protein S5"/>
    <property type="match status" value="1"/>
</dbReference>
<dbReference type="InterPro" id="IPR005324">
    <property type="entry name" value="Ribosomal_uS5_C"/>
</dbReference>
<dbReference type="SUPFAM" id="SSF54768">
    <property type="entry name" value="dsRNA-binding domain-like"/>
    <property type="match status" value="1"/>
</dbReference>
<comment type="function">
    <text evidence="7">Located at the back of the 30S subunit body where it stabilizes the conformation of the head with respect to the body.</text>
</comment>
<comment type="subunit">
    <text evidence="7">Part of the 30S ribosomal subunit. Contacts proteins S4 and S8.</text>
</comment>
<keyword evidence="3 7" id="KW-0694">RNA-binding</keyword>
<dbReference type="GO" id="GO:0019843">
    <property type="term" value="F:rRNA binding"/>
    <property type="evidence" value="ECO:0007669"/>
    <property type="project" value="UniProtKB-UniRule"/>
</dbReference>
<dbReference type="InterPro" id="IPR020568">
    <property type="entry name" value="Ribosomal_Su5_D2-typ_SF"/>
</dbReference>
<name>A0A7C4CC20_UNCW3</name>
<sequence length="191" mass="20305">MREQRSSTDGSTAQPDQELIERVINIKRISKVMKGGKRMRISAVVVVGDGRGQVGLGHGKALEVAAAVRKAGVRARKDMARVAIKGSTIPHETEGKHGASKVLVKPAAPGTGLIACPQVRAVLEAVGLRDALSKAYGSRNHYNTARATITALTRLRTIEQVAAARNKPISHFVEMRGEGESAESHAGQESD</sequence>
<comment type="function">
    <text evidence="7">With S4 and S12 plays an important role in translational accuracy.</text>
</comment>
<accession>A0A7C4CC20</accession>
<dbReference type="EMBL" id="DSUT01000183">
    <property type="protein sequence ID" value="HGK28986.1"/>
    <property type="molecule type" value="Genomic_DNA"/>
</dbReference>
<dbReference type="Gene3D" id="3.30.230.10">
    <property type="match status" value="1"/>
</dbReference>
<dbReference type="InterPro" id="IPR018192">
    <property type="entry name" value="Ribosomal_uS5_N_CS"/>
</dbReference>
<dbReference type="InterPro" id="IPR014721">
    <property type="entry name" value="Ribsml_uS5_D2-typ_fold_subgr"/>
</dbReference>
<dbReference type="NCBIfam" id="TIGR01021">
    <property type="entry name" value="rpsE_bact"/>
    <property type="match status" value="1"/>
</dbReference>
<keyword evidence="5 7" id="KW-0687">Ribonucleoprotein</keyword>
<comment type="similarity">
    <text evidence="1 7 8">Belongs to the universal ribosomal protein uS5 family.</text>
</comment>
<evidence type="ECO:0000256" key="8">
    <source>
        <dbReference type="RuleBase" id="RU003823"/>
    </source>
</evidence>
<dbReference type="PROSITE" id="PS00585">
    <property type="entry name" value="RIBOSOMAL_S5"/>
    <property type="match status" value="1"/>
</dbReference>
<evidence type="ECO:0000256" key="1">
    <source>
        <dbReference type="ARBA" id="ARBA00008945"/>
    </source>
</evidence>
<dbReference type="PROSITE" id="PS50881">
    <property type="entry name" value="S5_DSRBD"/>
    <property type="match status" value="1"/>
</dbReference>
<dbReference type="SUPFAM" id="SSF54211">
    <property type="entry name" value="Ribosomal protein S5 domain 2-like"/>
    <property type="match status" value="1"/>
</dbReference>
<evidence type="ECO:0000259" key="9">
    <source>
        <dbReference type="PROSITE" id="PS50881"/>
    </source>
</evidence>
<protein>
    <recommendedName>
        <fullName evidence="6 7">Small ribosomal subunit protein uS5</fullName>
    </recommendedName>
</protein>
<evidence type="ECO:0000313" key="10">
    <source>
        <dbReference type="EMBL" id="HGK28986.1"/>
    </source>
</evidence>
<dbReference type="InterPro" id="IPR005712">
    <property type="entry name" value="Ribosomal_uS5_bac-type"/>
</dbReference>
<dbReference type="GO" id="GO:0005737">
    <property type="term" value="C:cytoplasm"/>
    <property type="evidence" value="ECO:0007669"/>
    <property type="project" value="UniProtKB-ARBA"/>
</dbReference>
<dbReference type="GO" id="GO:0003735">
    <property type="term" value="F:structural constituent of ribosome"/>
    <property type="evidence" value="ECO:0007669"/>
    <property type="project" value="UniProtKB-UniRule"/>
</dbReference>
<keyword evidence="4 7" id="KW-0689">Ribosomal protein</keyword>
<dbReference type="InterPro" id="IPR013810">
    <property type="entry name" value="Ribosomal_uS5_N"/>
</dbReference>